<dbReference type="AlphaFoldDB" id="A0AAV5W9V6"/>
<dbReference type="EMBL" id="BTSY01000005">
    <property type="protein sequence ID" value="GMT27193.1"/>
    <property type="molecule type" value="Genomic_DNA"/>
</dbReference>
<reference evidence="1" key="1">
    <citation type="submission" date="2023-10" db="EMBL/GenBank/DDBJ databases">
        <title>Genome assembly of Pristionchus species.</title>
        <authorList>
            <person name="Yoshida K."/>
            <person name="Sommer R.J."/>
        </authorList>
    </citation>
    <scope>NUCLEOTIDE SEQUENCE</scope>
    <source>
        <strain evidence="1">RS5133</strain>
    </source>
</reference>
<feature type="non-terminal residue" evidence="1">
    <location>
        <position position="1"/>
    </location>
</feature>
<sequence>VADHEINLPQLTWDEINQAHCSAIQQVFKAQHGLDCHMKSSLGEIISEFTPISSRWNPDEPTRKMVEIAGFELESIKRNK</sequence>
<evidence type="ECO:0000313" key="1">
    <source>
        <dbReference type="EMBL" id="GMT27193.1"/>
    </source>
</evidence>
<protein>
    <submittedName>
        <fullName evidence="1">Uncharacterized protein</fullName>
    </submittedName>
</protein>
<accession>A0AAV5W9V6</accession>
<comment type="caution">
    <text evidence="1">The sequence shown here is derived from an EMBL/GenBank/DDBJ whole genome shotgun (WGS) entry which is preliminary data.</text>
</comment>
<dbReference type="Proteomes" id="UP001432322">
    <property type="component" value="Unassembled WGS sequence"/>
</dbReference>
<proteinExistence type="predicted"/>
<gene>
    <name evidence="1" type="ORF">PFISCL1PPCAC_18490</name>
</gene>
<name>A0AAV5W9V6_9BILA</name>
<keyword evidence="2" id="KW-1185">Reference proteome</keyword>
<evidence type="ECO:0000313" key="2">
    <source>
        <dbReference type="Proteomes" id="UP001432322"/>
    </source>
</evidence>
<organism evidence="1 2">
    <name type="scientific">Pristionchus fissidentatus</name>
    <dbReference type="NCBI Taxonomy" id="1538716"/>
    <lineage>
        <taxon>Eukaryota</taxon>
        <taxon>Metazoa</taxon>
        <taxon>Ecdysozoa</taxon>
        <taxon>Nematoda</taxon>
        <taxon>Chromadorea</taxon>
        <taxon>Rhabditida</taxon>
        <taxon>Rhabditina</taxon>
        <taxon>Diplogasteromorpha</taxon>
        <taxon>Diplogasteroidea</taxon>
        <taxon>Neodiplogasteridae</taxon>
        <taxon>Pristionchus</taxon>
    </lineage>
</organism>